<evidence type="ECO:0000313" key="3">
    <source>
        <dbReference type="Proteomes" id="UP000199315"/>
    </source>
</evidence>
<protein>
    <submittedName>
        <fullName evidence="2">Transaldolase</fullName>
    </submittedName>
</protein>
<sequence>MSELLGKLHESAVKFPMTDIWMDSCGEEELNYGLERGIVGATSNPIIVGGVIKNELSTWEPRIKELIKELPEATEDEIAWALIHEIGALRSKKLLPIFEQYKGLKGRLSIQTNAKYYRSAEKMIEQALVLNSLGPNMQVKMPASAAGIKAMEEATYNGISINATVSFTVAQAVAVAEAVERGIARRKAEGLDCSEMAPVCTIMIGRTDDWMKKYVANTGMVIDPECLEWAGVAVIKEAYRIFKERGYRTRLLSAANRNHYHWSSLIGGDLAQTINYSWYKRLNSCDVEVKSRIDEPVKAEYMAELNKIPEFHKSFKEDGQKPEEFETYGEFRSTLATFIGGYDDLCKLIRGLMI</sequence>
<name>A0A1D3TV05_9FIRM</name>
<keyword evidence="1" id="KW-0704">Schiff base</keyword>
<dbReference type="RefSeq" id="WP_091234624.1">
    <property type="nucleotide sequence ID" value="NZ_FMKA01000015.1"/>
</dbReference>
<dbReference type="Proteomes" id="UP000199315">
    <property type="component" value="Unassembled WGS sequence"/>
</dbReference>
<dbReference type="OrthoDB" id="9809101at2"/>
<dbReference type="SUPFAM" id="SSF51569">
    <property type="entry name" value="Aldolase"/>
    <property type="match status" value="1"/>
</dbReference>
<dbReference type="EMBL" id="FMKA01000015">
    <property type="protein sequence ID" value="SCP97957.1"/>
    <property type="molecule type" value="Genomic_DNA"/>
</dbReference>
<dbReference type="STRING" id="1619234.SAMN05421730_101534"/>
<dbReference type="Gene3D" id="3.20.20.70">
    <property type="entry name" value="Aldolase class I"/>
    <property type="match status" value="1"/>
</dbReference>
<gene>
    <name evidence="2" type="ORF">SAMN05421730_101534</name>
</gene>
<accession>A0A1D3TV05</accession>
<keyword evidence="3" id="KW-1185">Reference proteome</keyword>
<reference evidence="2 3" key="1">
    <citation type="submission" date="2016-09" db="EMBL/GenBank/DDBJ databases">
        <authorList>
            <person name="Capua I."/>
            <person name="De Benedictis P."/>
            <person name="Joannis T."/>
            <person name="Lombin L.H."/>
            <person name="Cattoli G."/>
        </authorList>
    </citation>
    <scope>NUCLEOTIDE SEQUENCE [LARGE SCALE GENOMIC DNA]</scope>
    <source>
        <strain evidence="2 3">GluBS11</strain>
    </source>
</reference>
<evidence type="ECO:0000256" key="1">
    <source>
        <dbReference type="ARBA" id="ARBA00023270"/>
    </source>
</evidence>
<dbReference type="InterPro" id="IPR001585">
    <property type="entry name" value="TAL/FSA"/>
</dbReference>
<dbReference type="AlphaFoldDB" id="A0A1D3TV05"/>
<dbReference type="InterPro" id="IPR013785">
    <property type="entry name" value="Aldolase_TIM"/>
</dbReference>
<organism evidence="2 3">
    <name type="scientific">Anaerobium acetethylicum</name>
    <dbReference type="NCBI Taxonomy" id="1619234"/>
    <lineage>
        <taxon>Bacteria</taxon>
        <taxon>Bacillati</taxon>
        <taxon>Bacillota</taxon>
        <taxon>Clostridia</taxon>
        <taxon>Lachnospirales</taxon>
        <taxon>Lachnospiraceae</taxon>
        <taxon>Anaerobium</taxon>
    </lineage>
</organism>
<dbReference type="Pfam" id="PF00923">
    <property type="entry name" value="TAL_FSA"/>
    <property type="match status" value="1"/>
</dbReference>
<evidence type="ECO:0000313" key="2">
    <source>
        <dbReference type="EMBL" id="SCP97957.1"/>
    </source>
</evidence>
<proteinExistence type="predicted"/>
<dbReference type="GO" id="GO:0005975">
    <property type="term" value="P:carbohydrate metabolic process"/>
    <property type="evidence" value="ECO:0007669"/>
    <property type="project" value="InterPro"/>
</dbReference>
<dbReference type="PANTHER" id="PTHR10683">
    <property type="entry name" value="TRANSALDOLASE"/>
    <property type="match status" value="1"/>
</dbReference>